<evidence type="ECO:0000313" key="6">
    <source>
        <dbReference type="EMBL" id="SHM77841.1"/>
    </source>
</evidence>
<dbReference type="CDD" id="cd00801">
    <property type="entry name" value="INT_P4_C"/>
    <property type="match status" value="1"/>
</dbReference>
<dbReference type="Pfam" id="PF00589">
    <property type="entry name" value="Phage_integrase"/>
    <property type="match status" value="1"/>
</dbReference>
<gene>
    <name evidence="6" type="ORF">SAMN05216288_4272</name>
</gene>
<evidence type="ECO:0000256" key="1">
    <source>
        <dbReference type="ARBA" id="ARBA00008857"/>
    </source>
</evidence>
<dbReference type="PROSITE" id="PS51898">
    <property type="entry name" value="TYR_RECOMBINASE"/>
    <property type="match status" value="1"/>
</dbReference>
<keyword evidence="4" id="KW-0233">DNA recombination</keyword>
<dbReference type="Proteomes" id="UP000184305">
    <property type="component" value="Unassembled WGS sequence"/>
</dbReference>
<dbReference type="STRING" id="1220495.SAMN05216288_4272"/>
<dbReference type="InterPro" id="IPR010998">
    <property type="entry name" value="Integrase_recombinase_N"/>
</dbReference>
<dbReference type="Gene3D" id="1.10.150.130">
    <property type="match status" value="1"/>
</dbReference>
<dbReference type="InterPro" id="IPR050808">
    <property type="entry name" value="Phage_Integrase"/>
</dbReference>
<dbReference type="SUPFAM" id="SSF56349">
    <property type="entry name" value="DNA breaking-rejoining enzymes"/>
    <property type="match status" value="1"/>
</dbReference>
<keyword evidence="7" id="KW-1185">Reference proteome</keyword>
<dbReference type="PANTHER" id="PTHR30629">
    <property type="entry name" value="PROPHAGE INTEGRASE"/>
    <property type="match status" value="1"/>
</dbReference>
<dbReference type="EMBL" id="FRBQ01000008">
    <property type="protein sequence ID" value="SHM77841.1"/>
    <property type="molecule type" value="Genomic_DNA"/>
</dbReference>
<evidence type="ECO:0000256" key="3">
    <source>
        <dbReference type="ARBA" id="ARBA00023125"/>
    </source>
</evidence>
<dbReference type="Gene3D" id="1.10.443.10">
    <property type="entry name" value="Intergrase catalytic core"/>
    <property type="match status" value="1"/>
</dbReference>
<feature type="domain" description="Tyr recombinase" evidence="5">
    <location>
        <begin position="118"/>
        <end position="297"/>
    </location>
</feature>
<proteinExistence type="inferred from homology"/>
<dbReference type="InterPro" id="IPR013762">
    <property type="entry name" value="Integrase-like_cat_sf"/>
</dbReference>
<organism evidence="6 7">
    <name type="scientific">Phytopseudomonas punonensis</name>
    <dbReference type="NCBI Taxonomy" id="1220495"/>
    <lineage>
        <taxon>Bacteria</taxon>
        <taxon>Pseudomonadati</taxon>
        <taxon>Pseudomonadota</taxon>
        <taxon>Gammaproteobacteria</taxon>
        <taxon>Pseudomonadales</taxon>
        <taxon>Pseudomonadaceae</taxon>
        <taxon>Phytopseudomonas</taxon>
    </lineage>
</organism>
<keyword evidence="3" id="KW-0238">DNA-binding</keyword>
<dbReference type="GO" id="GO:0003677">
    <property type="term" value="F:DNA binding"/>
    <property type="evidence" value="ECO:0007669"/>
    <property type="project" value="UniProtKB-KW"/>
</dbReference>
<name>A0A1M7LI86_9GAMM</name>
<accession>A0A1M7LI86</accession>
<dbReference type="PANTHER" id="PTHR30629:SF6">
    <property type="entry name" value="PROPHAGE INTEGRASE INTA-RELATED"/>
    <property type="match status" value="1"/>
</dbReference>
<evidence type="ECO:0000313" key="7">
    <source>
        <dbReference type="Proteomes" id="UP000184305"/>
    </source>
</evidence>
<evidence type="ECO:0000259" key="5">
    <source>
        <dbReference type="PROSITE" id="PS51898"/>
    </source>
</evidence>
<reference evidence="7" key="1">
    <citation type="submission" date="2016-11" db="EMBL/GenBank/DDBJ databases">
        <authorList>
            <person name="Varghese N."/>
            <person name="Submissions S."/>
        </authorList>
    </citation>
    <scope>NUCLEOTIDE SEQUENCE [LARGE SCALE GENOMIC DNA]</scope>
    <source>
        <strain evidence="7">CECT 8089</strain>
    </source>
</reference>
<keyword evidence="2" id="KW-0229">DNA integration</keyword>
<dbReference type="GO" id="GO:0006310">
    <property type="term" value="P:DNA recombination"/>
    <property type="evidence" value="ECO:0007669"/>
    <property type="project" value="UniProtKB-KW"/>
</dbReference>
<dbReference type="AlphaFoldDB" id="A0A1M7LI86"/>
<evidence type="ECO:0000256" key="2">
    <source>
        <dbReference type="ARBA" id="ARBA00022908"/>
    </source>
</evidence>
<comment type="similarity">
    <text evidence="1">Belongs to the 'phage' integrase family.</text>
</comment>
<sequence>MAKKPGFRTLGDVVEWWLSRIEGDRTRSEKYRSTMASAMRVQVLPRLGKVMIAKLDRVVMDNKLVWPMQQAEMAPRTIQKAIQGLRQAFAMAEEMNRIAANPMASITFRNFYKGKLKPKPAALSRIDLRALVRHLVAVFNDDPAKGMLPLLMLAHGTRIGETLSARWSRVSLDERIWFISSADQKSSREHMLPLTPQVVGLLMRYREALPEQRLRSAFVFAVRGGNRLAETSAHKLIRGISGRAWTSHDLRKLMRDSLADIGIDYMVAERLINHSLGVTAETYLTKDDMARRRDALERWHARLDECGFANAHGQKVAVPALLQNNAAPELAGIAAVSSASMGGG</sequence>
<evidence type="ECO:0000256" key="4">
    <source>
        <dbReference type="ARBA" id="ARBA00023172"/>
    </source>
</evidence>
<dbReference type="InterPro" id="IPR002104">
    <property type="entry name" value="Integrase_catalytic"/>
</dbReference>
<dbReference type="InterPro" id="IPR011010">
    <property type="entry name" value="DNA_brk_join_enz"/>
</dbReference>
<dbReference type="OrthoDB" id="9795573at2"/>
<protein>
    <submittedName>
        <fullName evidence="6">Site-specific recombinase XerD</fullName>
    </submittedName>
</protein>
<dbReference type="GO" id="GO:0015074">
    <property type="term" value="P:DNA integration"/>
    <property type="evidence" value="ECO:0007669"/>
    <property type="project" value="UniProtKB-KW"/>
</dbReference>